<keyword evidence="3" id="KW-0862">Zinc</keyword>
<dbReference type="AlphaFoldDB" id="A0AAJ7P9F4"/>
<dbReference type="Pfam" id="PF04500">
    <property type="entry name" value="FLYWCH"/>
    <property type="match status" value="1"/>
</dbReference>
<dbReference type="RefSeq" id="XP_018494478.1">
    <property type="nucleotide sequence ID" value="XM_018638962.1"/>
</dbReference>
<dbReference type="KEGG" id="goe:108864062"/>
<evidence type="ECO:0000256" key="2">
    <source>
        <dbReference type="ARBA" id="ARBA00022771"/>
    </source>
</evidence>
<feature type="domain" description="FLYWCH-type" evidence="4">
    <location>
        <begin position="13"/>
        <end position="71"/>
    </location>
</feature>
<evidence type="ECO:0000313" key="7">
    <source>
        <dbReference type="RefSeq" id="XP_018494478.1"/>
    </source>
</evidence>
<dbReference type="InterPro" id="IPR007588">
    <property type="entry name" value="Znf_FLYWCH"/>
</dbReference>
<dbReference type="InterPro" id="IPR018289">
    <property type="entry name" value="MULE_transposase_dom"/>
</dbReference>
<evidence type="ECO:0000256" key="1">
    <source>
        <dbReference type="ARBA" id="ARBA00022723"/>
    </source>
</evidence>
<proteinExistence type="predicted"/>
<evidence type="ECO:0000313" key="6">
    <source>
        <dbReference type="Proteomes" id="UP000694867"/>
    </source>
</evidence>
<gene>
    <name evidence="7" type="primary">LOC108864062</name>
</gene>
<dbReference type="GeneID" id="108864062"/>
<reference evidence="7" key="1">
    <citation type="submission" date="2025-08" db="UniProtKB">
        <authorList>
            <consortium name="RefSeq"/>
        </authorList>
    </citation>
    <scope>IDENTIFICATION</scope>
</reference>
<protein>
    <submittedName>
        <fullName evidence="7">Uncharacterized protein LOC108864062</fullName>
    </submittedName>
</protein>
<dbReference type="Pfam" id="PF10551">
    <property type="entry name" value="MULE"/>
    <property type="match status" value="1"/>
</dbReference>
<evidence type="ECO:0000259" key="5">
    <source>
        <dbReference type="Pfam" id="PF10551"/>
    </source>
</evidence>
<dbReference type="GO" id="GO:0008270">
    <property type="term" value="F:zinc ion binding"/>
    <property type="evidence" value="ECO:0007669"/>
    <property type="project" value="UniProtKB-KW"/>
</dbReference>
<dbReference type="Gene3D" id="2.20.25.240">
    <property type="match status" value="1"/>
</dbReference>
<dbReference type="Proteomes" id="UP000694867">
    <property type="component" value="Unplaced"/>
</dbReference>
<feature type="domain" description="MULE transposase" evidence="5">
    <location>
        <begin position="200"/>
        <end position="293"/>
    </location>
</feature>
<sequence>MEAPSNFEASQIMQTERGKLKLAFRGRMYTQDKRNSIGILQFWRCEFKDKCRARLHTAVGTDEVVKVVGEHSDPADAAYVEVAAGNSELKRRALSTQEAPSQLLNNLAASLTVAGRGCLPKHDSIKRRINRMRGENSQAPACPTDRASIIIVPEAYTMYQCEPGASERFLLGDSGVGDEKRSPIFGRESAAEWVADAQRIHVDGTFSLAPGQFEQLFVILADRGGYAIPLCYGLLPDKSEESYRQMLDLIMEAFPALNISSIAMDFEMGLINAFKAVFPTAEVHGCLFHLVKNMKKKVASFNLAPFVERTSECLKSGHLCSV</sequence>
<evidence type="ECO:0000259" key="4">
    <source>
        <dbReference type="Pfam" id="PF04500"/>
    </source>
</evidence>
<evidence type="ECO:0000256" key="3">
    <source>
        <dbReference type="ARBA" id="ARBA00022833"/>
    </source>
</evidence>
<organism evidence="6 7">
    <name type="scientific">Galendromus occidentalis</name>
    <name type="common">western predatory mite</name>
    <dbReference type="NCBI Taxonomy" id="34638"/>
    <lineage>
        <taxon>Eukaryota</taxon>
        <taxon>Metazoa</taxon>
        <taxon>Ecdysozoa</taxon>
        <taxon>Arthropoda</taxon>
        <taxon>Chelicerata</taxon>
        <taxon>Arachnida</taxon>
        <taxon>Acari</taxon>
        <taxon>Parasitiformes</taxon>
        <taxon>Mesostigmata</taxon>
        <taxon>Gamasina</taxon>
        <taxon>Phytoseioidea</taxon>
        <taxon>Phytoseiidae</taxon>
        <taxon>Typhlodrominae</taxon>
        <taxon>Galendromus</taxon>
    </lineage>
</organism>
<keyword evidence="1" id="KW-0479">Metal-binding</keyword>
<keyword evidence="2" id="KW-0863">Zinc-finger</keyword>
<name>A0AAJ7P9F4_9ACAR</name>
<accession>A0AAJ7P9F4</accession>
<keyword evidence="6" id="KW-1185">Reference proteome</keyword>